<evidence type="ECO:0000256" key="19">
    <source>
        <dbReference type="ARBA" id="ARBA00047808"/>
    </source>
</evidence>
<comment type="catalytic activity">
    <reaction evidence="20">
        <text>(6R)-5,10-methylenetetrahydrofolyl-(gamma-L-Glu)(n) + L-glutamate + ATP = (6R)-5,10-methylenetetrahydrofolyl-(gamma-L-Glu)(n+1) + ADP + phosphate + H(+)</text>
        <dbReference type="Rhea" id="RHEA:51912"/>
        <dbReference type="Rhea" id="RHEA-COMP:13257"/>
        <dbReference type="Rhea" id="RHEA-COMP:13258"/>
        <dbReference type="ChEBI" id="CHEBI:15378"/>
        <dbReference type="ChEBI" id="CHEBI:29985"/>
        <dbReference type="ChEBI" id="CHEBI:30616"/>
        <dbReference type="ChEBI" id="CHEBI:43474"/>
        <dbReference type="ChEBI" id="CHEBI:136572"/>
        <dbReference type="ChEBI" id="CHEBI:456216"/>
        <dbReference type="EC" id="6.3.2.17"/>
    </reaction>
</comment>
<dbReference type="PANTHER" id="PTHR11136">
    <property type="entry name" value="FOLYLPOLYGLUTAMATE SYNTHASE-RELATED"/>
    <property type="match status" value="1"/>
</dbReference>
<dbReference type="Gene3D" id="3.40.1190.10">
    <property type="entry name" value="Mur-like, catalytic domain"/>
    <property type="match status" value="1"/>
</dbReference>
<evidence type="ECO:0000256" key="20">
    <source>
        <dbReference type="ARBA" id="ARBA00049035"/>
    </source>
</evidence>
<dbReference type="NCBIfam" id="TIGR01499">
    <property type="entry name" value="folC"/>
    <property type="match status" value="1"/>
</dbReference>
<evidence type="ECO:0000313" key="26">
    <source>
        <dbReference type="Proteomes" id="UP000297031"/>
    </source>
</evidence>
<comment type="pathway">
    <text evidence="4">Cofactor biosynthesis; tetrahydrofolylpolyglutamate biosynthesis.</text>
</comment>
<dbReference type="InterPro" id="IPR018109">
    <property type="entry name" value="Folylpolyglutamate_synth_CS"/>
</dbReference>
<comment type="cofactor">
    <cofactor evidence="1">
        <name>Mg(2+)</name>
        <dbReference type="ChEBI" id="CHEBI:18420"/>
    </cofactor>
</comment>
<comment type="pathway">
    <text evidence="3">Cofactor biosynthesis; tetrahydrofolate biosynthesis; 7,8-dihydrofolate from 2-amino-4-hydroxy-6-hydroxymethyl-7,8-dihydropteridine diphosphate and 4-aminobenzoate: step 2/2.</text>
</comment>
<keyword evidence="26" id="KW-1185">Reference proteome</keyword>
<evidence type="ECO:0000256" key="3">
    <source>
        <dbReference type="ARBA" id="ARBA00004799"/>
    </source>
</evidence>
<evidence type="ECO:0000256" key="6">
    <source>
        <dbReference type="ARBA" id="ARBA00013023"/>
    </source>
</evidence>
<accession>A0A4V1D1E4</accession>
<dbReference type="SUPFAM" id="SSF53244">
    <property type="entry name" value="MurD-like peptide ligases, peptide-binding domain"/>
    <property type="match status" value="1"/>
</dbReference>
<dbReference type="GO" id="GO:0004326">
    <property type="term" value="F:tetrahydrofolylpolyglutamate synthase activity"/>
    <property type="evidence" value="ECO:0007669"/>
    <property type="project" value="UniProtKB-EC"/>
</dbReference>
<dbReference type="RefSeq" id="WP_136409789.1">
    <property type="nucleotide sequence ID" value="NZ_CP039393.1"/>
</dbReference>
<dbReference type="SUPFAM" id="SSF53623">
    <property type="entry name" value="MurD-like peptide ligases, catalytic domain"/>
    <property type="match status" value="1"/>
</dbReference>
<evidence type="ECO:0000256" key="22">
    <source>
        <dbReference type="PIRNR" id="PIRNR001563"/>
    </source>
</evidence>
<dbReference type="InterPro" id="IPR013221">
    <property type="entry name" value="Mur_ligase_cen"/>
</dbReference>
<reference evidence="25 26" key="1">
    <citation type="submission" date="2019-02" db="EMBL/GenBank/DDBJ databases">
        <title>Isolation and identification of novel species under the genus Muribaculum.</title>
        <authorList>
            <person name="Miyake S."/>
            <person name="Ding Y."/>
            <person name="Low A."/>
            <person name="Soh M."/>
            <person name="Seedorf H."/>
        </authorList>
    </citation>
    <scope>NUCLEOTIDE SEQUENCE [LARGE SCALE GENOMIC DNA]</scope>
    <source>
        <strain evidence="25 26">TLL-A4</strain>
    </source>
</reference>
<evidence type="ECO:0000256" key="5">
    <source>
        <dbReference type="ARBA" id="ARBA00008276"/>
    </source>
</evidence>
<comment type="similarity">
    <text evidence="5 22">Belongs to the folylpolyglutamate synthase family.</text>
</comment>
<comment type="function">
    <text evidence="2">Functions in two distinct reactions of the de novo folate biosynthetic pathway. Catalyzes the addition of a glutamate residue to dihydropteroate (7,8-dihydropteroate or H2Pte) to form dihydrofolate (7,8-dihydrofolate monoglutamate or H2Pte-Glu). Also catalyzes successive additions of L-glutamate to tetrahydrofolate or 10-formyltetrahydrofolate or 5,10-methylenetetrahydrofolate, leading to folylpolyglutamate derivatives.</text>
</comment>
<gene>
    <name evidence="25" type="ORF">E7746_02990</name>
</gene>
<dbReference type="Gene3D" id="3.90.190.20">
    <property type="entry name" value="Mur ligase, C-terminal domain"/>
    <property type="match status" value="1"/>
</dbReference>
<feature type="domain" description="Mur ligase C-terminal" evidence="23">
    <location>
        <begin position="298"/>
        <end position="414"/>
    </location>
</feature>
<keyword evidence="13" id="KW-0460">Magnesium</keyword>
<dbReference type="Pfam" id="PF02875">
    <property type="entry name" value="Mur_ligase_C"/>
    <property type="match status" value="1"/>
</dbReference>
<name>A0A4V1D1E4_9BACT</name>
<dbReference type="Pfam" id="PF08245">
    <property type="entry name" value="Mur_ligase_M"/>
    <property type="match status" value="1"/>
</dbReference>
<organism evidence="25 26">
    <name type="scientific">Muribaculum gordoncarteri</name>
    <dbReference type="NCBI Taxonomy" id="2530390"/>
    <lineage>
        <taxon>Bacteria</taxon>
        <taxon>Pseudomonadati</taxon>
        <taxon>Bacteroidota</taxon>
        <taxon>Bacteroidia</taxon>
        <taxon>Bacteroidales</taxon>
        <taxon>Muribaculaceae</taxon>
        <taxon>Muribaculum</taxon>
    </lineage>
</organism>
<evidence type="ECO:0000256" key="11">
    <source>
        <dbReference type="ARBA" id="ARBA00022741"/>
    </source>
</evidence>
<evidence type="ECO:0000256" key="13">
    <source>
        <dbReference type="ARBA" id="ARBA00022842"/>
    </source>
</evidence>
<keyword evidence="9 22" id="KW-0436">Ligase</keyword>
<dbReference type="KEGG" id="mgod:E7746_02990"/>
<dbReference type="PIRSF" id="PIRSF001563">
    <property type="entry name" value="Folylpolyglu_synth"/>
    <property type="match status" value="1"/>
</dbReference>
<dbReference type="EC" id="6.3.2.17" evidence="7"/>
<evidence type="ECO:0000256" key="17">
    <source>
        <dbReference type="ARBA" id="ARBA00032510"/>
    </source>
</evidence>
<dbReference type="EC" id="6.3.2.12" evidence="6"/>
<dbReference type="PANTHER" id="PTHR11136:SF0">
    <property type="entry name" value="DIHYDROFOLATE SYNTHETASE-RELATED"/>
    <property type="match status" value="1"/>
</dbReference>
<dbReference type="AlphaFoldDB" id="A0A4V1D1E4"/>
<evidence type="ECO:0000256" key="4">
    <source>
        <dbReference type="ARBA" id="ARBA00005150"/>
    </source>
</evidence>
<dbReference type="GO" id="GO:0046656">
    <property type="term" value="P:folic acid biosynthetic process"/>
    <property type="evidence" value="ECO:0007669"/>
    <property type="project" value="UniProtKB-KW"/>
</dbReference>
<dbReference type="InterPro" id="IPR001645">
    <property type="entry name" value="Folylpolyglutamate_synth"/>
</dbReference>
<evidence type="ECO:0000256" key="7">
    <source>
        <dbReference type="ARBA" id="ARBA00013025"/>
    </source>
</evidence>
<dbReference type="FunFam" id="3.40.1190.10:FF:000011">
    <property type="entry name" value="Folylpolyglutamate synthase/dihydrofolate synthase"/>
    <property type="match status" value="1"/>
</dbReference>
<proteinExistence type="inferred from homology"/>
<dbReference type="InterPro" id="IPR036615">
    <property type="entry name" value="Mur_ligase_C_dom_sf"/>
</dbReference>
<dbReference type="GO" id="GO:0008841">
    <property type="term" value="F:dihydrofolate synthase activity"/>
    <property type="evidence" value="ECO:0007669"/>
    <property type="project" value="UniProtKB-EC"/>
</dbReference>
<keyword evidence="12 22" id="KW-0067">ATP-binding</keyword>
<evidence type="ECO:0000259" key="23">
    <source>
        <dbReference type="Pfam" id="PF02875"/>
    </source>
</evidence>
<comment type="catalytic activity">
    <reaction evidence="19">
        <text>10-formyltetrahydrofolyl-(gamma-L-Glu)(n) + L-glutamate + ATP = 10-formyltetrahydrofolyl-(gamma-L-Glu)(n+1) + ADP + phosphate + H(+)</text>
        <dbReference type="Rhea" id="RHEA:51904"/>
        <dbReference type="Rhea" id="RHEA-COMP:13088"/>
        <dbReference type="Rhea" id="RHEA-COMP:14300"/>
        <dbReference type="ChEBI" id="CHEBI:15378"/>
        <dbReference type="ChEBI" id="CHEBI:29985"/>
        <dbReference type="ChEBI" id="CHEBI:30616"/>
        <dbReference type="ChEBI" id="CHEBI:43474"/>
        <dbReference type="ChEBI" id="CHEBI:134413"/>
        <dbReference type="ChEBI" id="CHEBI:456216"/>
        <dbReference type="EC" id="6.3.2.17"/>
    </reaction>
</comment>
<evidence type="ECO:0000313" key="25">
    <source>
        <dbReference type="EMBL" id="QCD34917.1"/>
    </source>
</evidence>
<dbReference type="PROSITE" id="PS01012">
    <property type="entry name" value="FOLYLPOLYGLU_SYNT_2"/>
    <property type="match status" value="1"/>
</dbReference>
<comment type="catalytic activity">
    <reaction evidence="18">
        <text>(6S)-5,6,7,8-tetrahydrofolyl-(gamma-L-Glu)(n) + L-glutamate + ATP = (6S)-5,6,7,8-tetrahydrofolyl-(gamma-L-Glu)(n+1) + ADP + phosphate + H(+)</text>
        <dbReference type="Rhea" id="RHEA:10580"/>
        <dbReference type="Rhea" id="RHEA-COMP:14738"/>
        <dbReference type="Rhea" id="RHEA-COMP:14740"/>
        <dbReference type="ChEBI" id="CHEBI:15378"/>
        <dbReference type="ChEBI" id="CHEBI:29985"/>
        <dbReference type="ChEBI" id="CHEBI:30616"/>
        <dbReference type="ChEBI" id="CHEBI:43474"/>
        <dbReference type="ChEBI" id="CHEBI:141005"/>
        <dbReference type="ChEBI" id="CHEBI:456216"/>
        <dbReference type="EC" id="6.3.2.17"/>
    </reaction>
</comment>
<evidence type="ECO:0000256" key="15">
    <source>
        <dbReference type="ARBA" id="ARBA00030048"/>
    </source>
</evidence>
<evidence type="ECO:0000259" key="24">
    <source>
        <dbReference type="Pfam" id="PF08245"/>
    </source>
</evidence>
<evidence type="ECO:0000256" key="1">
    <source>
        <dbReference type="ARBA" id="ARBA00001946"/>
    </source>
</evidence>
<dbReference type="InterPro" id="IPR036565">
    <property type="entry name" value="Mur-like_cat_sf"/>
</dbReference>
<evidence type="ECO:0000256" key="18">
    <source>
        <dbReference type="ARBA" id="ARBA00047493"/>
    </source>
</evidence>
<evidence type="ECO:0000256" key="8">
    <source>
        <dbReference type="ARBA" id="ARBA00019357"/>
    </source>
</evidence>
<sequence>MNYDEAIDYLYTRLPMFQRMGAPAYKPGLDTSLNLARAFGDPHRHYPSIHVAGTNGKGSTAHTLAAILQSAGYKVGLYTSPHLVDFRERMRVDGAMIPRERVVDFVERYKALGFDGAPSFFELTMVMAFEYFAAEHVDIAVIEVGLGGRLDSTNIISPDLCVITNISFDHTQFLGDTLPQIAAEKAGIIKPGVPVVIGESEGDVRRVFAEKAATEGAPIRYADDEKRYASFDMTPQGIIYHDTPCGELLGALSGECQLKNTSTILTAVDALRSLGRDLPDEAVRRGFAEVCSLTGLAGRWMKISSHPMVVCDTGHNVGGWQYIAPQLDAAPGRKHLVIGFVNDKDIDHILDMMPRDARYYFTQASVQRALPSAELAAKAKEKGLHGEAFDSVDGAFAAAMEDASSGDTVFIGGSTFVVADFLASRDKA</sequence>
<evidence type="ECO:0000256" key="9">
    <source>
        <dbReference type="ARBA" id="ARBA00022598"/>
    </source>
</evidence>
<dbReference type="GO" id="GO:0005737">
    <property type="term" value="C:cytoplasm"/>
    <property type="evidence" value="ECO:0007669"/>
    <property type="project" value="TreeGrafter"/>
</dbReference>
<dbReference type="OrthoDB" id="9809356at2"/>
<keyword evidence="11 22" id="KW-0547">Nucleotide-binding</keyword>
<dbReference type="GO" id="GO:0005524">
    <property type="term" value="F:ATP binding"/>
    <property type="evidence" value="ECO:0007669"/>
    <property type="project" value="UniProtKB-KW"/>
</dbReference>
<feature type="domain" description="Mur ligase central" evidence="24">
    <location>
        <begin position="51"/>
        <end position="212"/>
    </location>
</feature>
<evidence type="ECO:0000256" key="12">
    <source>
        <dbReference type="ARBA" id="ARBA00022840"/>
    </source>
</evidence>
<dbReference type="GO" id="GO:0046872">
    <property type="term" value="F:metal ion binding"/>
    <property type="evidence" value="ECO:0007669"/>
    <property type="project" value="UniProtKB-KW"/>
</dbReference>
<protein>
    <recommendedName>
        <fullName evidence="8">Dihydrofolate synthase/folylpolyglutamate synthase</fullName>
        <ecNumber evidence="6">6.3.2.12</ecNumber>
        <ecNumber evidence="7">6.3.2.17</ecNumber>
    </recommendedName>
    <alternativeName>
        <fullName evidence="17">Folylpoly-gamma-glutamate synthetase-dihydrofolate synthetase</fullName>
    </alternativeName>
    <alternativeName>
        <fullName evidence="15">Folylpolyglutamate synthetase</fullName>
    </alternativeName>
    <alternativeName>
        <fullName evidence="16">Tetrahydrofolylpolyglutamate synthase</fullName>
    </alternativeName>
</protein>
<comment type="catalytic activity">
    <reaction evidence="21">
        <text>7,8-dihydropteroate + L-glutamate + ATP = 7,8-dihydrofolate + ADP + phosphate + H(+)</text>
        <dbReference type="Rhea" id="RHEA:23584"/>
        <dbReference type="ChEBI" id="CHEBI:15378"/>
        <dbReference type="ChEBI" id="CHEBI:17839"/>
        <dbReference type="ChEBI" id="CHEBI:29985"/>
        <dbReference type="ChEBI" id="CHEBI:30616"/>
        <dbReference type="ChEBI" id="CHEBI:43474"/>
        <dbReference type="ChEBI" id="CHEBI:57451"/>
        <dbReference type="ChEBI" id="CHEBI:456216"/>
        <dbReference type="EC" id="6.3.2.12"/>
    </reaction>
</comment>
<evidence type="ECO:0000256" key="10">
    <source>
        <dbReference type="ARBA" id="ARBA00022723"/>
    </source>
</evidence>
<evidence type="ECO:0000256" key="21">
    <source>
        <dbReference type="ARBA" id="ARBA00049161"/>
    </source>
</evidence>
<dbReference type="Proteomes" id="UP000297031">
    <property type="component" value="Chromosome"/>
</dbReference>
<dbReference type="EMBL" id="CP039393">
    <property type="protein sequence ID" value="QCD34917.1"/>
    <property type="molecule type" value="Genomic_DNA"/>
</dbReference>
<dbReference type="InterPro" id="IPR004101">
    <property type="entry name" value="Mur_ligase_C"/>
</dbReference>
<keyword evidence="10" id="KW-0479">Metal-binding</keyword>
<keyword evidence="14" id="KW-0289">Folate biosynthesis</keyword>
<evidence type="ECO:0000256" key="14">
    <source>
        <dbReference type="ARBA" id="ARBA00022909"/>
    </source>
</evidence>
<evidence type="ECO:0000256" key="16">
    <source>
        <dbReference type="ARBA" id="ARBA00030592"/>
    </source>
</evidence>
<evidence type="ECO:0000256" key="2">
    <source>
        <dbReference type="ARBA" id="ARBA00002714"/>
    </source>
</evidence>